<feature type="domain" description="ABC transmembrane type-1" evidence="8">
    <location>
        <begin position="72"/>
        <end position="261"/>
    </location>
</feature>
<sequence>MNAPTLLAPARRRAGLALLIALALFAIAGPWLASRAPHVQDLYGVLRAPDLAEPLGTDHLGRSMLARLAHATRLSLALAVASVLSAAIPGTLLGIAAAWRGGWTERLLSVLADGAVALPGLLLVLLLAAFAPGAMWPLYVGLSLVLWVEYFRVTRARARLILASPHVEAARLLGFGPVHLIRRHLLPELAPMLGTLMSFGAGSCVLALAAMGFIGLGAQPPAAELGLMMTELLPYAAEAPWLLAAPIAVLGTAILALALLAGSRRTEAA</sequence>
<comment type="caution">
    <text evidence="9">The sequence shown here is derived from an EMBL/GenBank/DDBJ whole genome shotgun (WGS) entry which is preliminary data.</text>
</comment>
<dbReference type="RefSeq" id="WP_224043339.1">
    <property type="nucleotide sequence ID" value="NZ_CAJZAH010000004.1"/>
</dbReference>
<comment type="similarity">
    <text evidence="7">Belongs to the binding-protein-dependent transport system permease family.</text>
</comment>
<dbReference type="CDD" id="cd06261">
    <property type="entry name" value="TM_PBP2"/>
    <property type="match status" value="1"/>
</dbReference>
<keyword evidence="10" id="KW-1185">Reference proteome</keyword>
<dbReference type="PANTHER" id="PTHR43386">
    <property type="entry name" value="OLIGOPEPTIDE TRANSPORT SYSTEM PERMEASE PROTEIN APPC"/>
    <property type="match status" value="1"/>
</dbReference>
<dbReference type="PANTHER" id="PTHR43386:SF1">
    <property type="entry name" value="D,D-DIPEPTIDE TRANSPORT SYSTEM PERMEASE PROTEIN DDPC-RELATED"/>
    <property type="match status" value="1"/>
</dbReference>
<accession>A0ABM8XGL1</accession>
<dbReference type="Gene3D" id="1.10.3720.10">
    <property type="entry name" value="MetI-like"/>
    <property type="match status" value="1"/>
</dbReference>
<keyword evidence="5 7" id="KW-1133">Transmembrane helix</keyword>
<comment type="subcellular location">
    <subcellularLocation>
        <location evidence="1 7">Cell membrane</location>
        <topology evidence="1 7">Multi-pass membrane protein</topology>
    </subcellularLocation>
</comment>
<dbReference type="InterPro" id="IPR050366">
    <property type="entry name" value="BP-dependent_transpt_permease"/>
</dbReference>
<evidence type="ECO:0000256" key="7">
    <source>
        <dbReference type="RuleBase" id="RU363032"/>
    </source>
</evidence>
<evidence type="ECO:0000256" key="5">
    <source>
        <dbReference type="ARBA" id="ARBA00022989"/>
    </source>
</evidence>
<proteinExistence type="inferred from homology"/>
<feature type="transmembrane region" description="Helical" evidence="7">
    <location>
        <begin position="110"/>
        <end position="130"/>
    </location>
</feature>
<gene>
    <name evidence="9" type="ORF">LMG21510_03737</name>
</gene>
<evidence type="ECO:0000256" key="3">
    <source>
        <dbReference type="ARBA" id="ARBA00022475"/>
    </source>
</evidence>
<evidence type="ECO:0000313" key="9">
    <source>
        <dbReference type="EMBL" id="CAG9179285.1"/>
    </source>
</evidence>
<protein>
    <recommendedName>
        <fullName evidence="8">ABC transmembrane type-1 domain-containing protein</fullName>
    </recommendedName>
</protein>
<dbReference type="InterPro" id="IPR000515">
    <property type="entry name" value="MetI-like"/>
</dbReference>
<dbReference type="Pfam" id="PF00528">
    <property type="entry name" value="BPD_transp_1"/>
    <property type="match status" value="1"/>
</dbReference>
<feature type="transmembrane region" description="Helical" evidence="7">
    <location>
        <begin position="239"/>
        <end position="261"/>
    </location>
</feature>
<feature type="transmembrane region" description="Helical" evidence="7">
    <location>
        <begin position="136"/>
        <end position="153"/>
    </location>
</feature>
<evidence type="ECO:0000256" key="6">
    <source>
        <dbReference type="ARBA" id="ARBA00023136"/>
    </source>
</evidence>
<dbReference type="SUPFAM" id="SSF161098">
    <property type="entry name" value="MetI-like"/>
    <property type="match status" value="1"/>
</dbReference>
<evidence type="ECO:0000313" key="10">
    <source>
        <dbReference type="Proteomes" id="UP000721236"/>
    </source>
</evidence>
<dbReference type="PROSITE" id="PS50928">
    <property type="entry name" value="ABC_TM1"/>
    <property type="match status" value="1"/>
</dbReference>
<feature type="transmembrane region" description="Helical" evidence="7">
    <location>
        <begin position="74"/>
        <end position="98"/>
    </location>
</feature>
<feature type="transmembrane region" description="Helical" evidence="7">
    <location>
        <begin position="192"/>
        <end position="219"/>
    </location>
</feature>
<keyword evidence="2 7" id="KW-0813">Transport</keyword>
<dbReference type="InterPro" id="IPR035906">
    <property type="entry name" value="MetI-like_sf"/>
</dbReference>
<dbReference type="EMBL" id="CAJZAH010000004">
    <property type="protein sequence ID" value="CAG9179285.1"/>
    <property type="molecule type" value="Genomic_DNA"/>
</dbReference>
<name>A0ABM8XGL1_9BURK</name>
<keyword evidence="6 7" id="KW-0472">Membrane</keyword>
<keyword evidence="4 7" id="KW-0812">Transmembrane</keyword>
<evidence type="ECO:0000256" key="2">
    <source>
        <dbReference type="ARBA" id="ARBA00022448"/>
    </source>
</evidence>
<evidence type="ECO:0000259" key="8">
    <source>
        <dbReference type="PROSITE" id="PS50928"/>
    </source>
</evidence>
<evidence type="ECO:0000256" key="4">
    <source>
        <dbReference type="ARBA" id="ARBA00022692"/>
    </source>
</evidence>
<keyword evidence="3" id="KW-1003">Cell membrane</keyword>
<reference evidence="9 10" key="1">
    <citation type="submission" date="2021-08" db="EMBL/GenBank/DDBJ databases">
        <authorList>
            <person name="Peeters C."/>
        </authorList>
    </citation>
    <scope>NUCLEOTIDE SEQUENCE [LARGE SCALE GENOMIC DNA]</scope>
    <source>
        <strain evidence="9 10">LMG 21510</strain>
    </source>
</reference>
<evidence type="ECO:0000256" key="1">
    <source>
        <dbReference type="ARBA" id="ARBA00004651"/>
    </source>
</evidence>
<organism evidence="9 10">
    <name type="scientific">Cupriavidus respiraculi</name>
    <dbReference type="NCBI Taxonomy" id="195930"/>
    <lineage>
        <taxon>Bacteria</taxon>
        <taxon>Pseudomonadati</taxon>
        <taxon>Pseudomonadota</taxon>
        <taxon>Betaproteobacteria</taxon>
        <taxon>Burkholderiales</taxon>
        <taxon>Burkholderiaceae</taxon>
        <taxon>Cupriavidus</taxon>
    </lineage>
</organism>
<dbReference type="Proteomes" id="UP000721236">
    <property type="component" value="Unassembled WGS sequence"/>
</dbReference>